<dbReference type="AlphaFoldDB" id="A0A7I9VA93"/>
<keyword evidence="7 8" id="KW-0275">Fatty acid biosynthesis</keyword>
<evidence type="ECO:0000256" key="3">
    <source>
        <dbReference type="ARBA" id="ARBA00022723"/>
    </source>
</evidence>
<evidence type="ECO:0000256" key="2">
    <source>
        <dbReference type="ARBA" id="ARBA00022679"/>
    </source>
</evidence>
<keyword evidence="2 8" id="KW-0808">Transferase</keyword>
<evidence type="ECO:0000256" key="8">
    <source>
        <dbReference type="HAMAP-Rule" id="MF_00101"/>
    </source>
</evidence>
<feature type="binding site" evidence="8">
    <location>
        <position position="57"/>
    </location>
    <ligand>
        <name>Mg(2+)</name>
        <dbReference type="ChEBI" id="CHEBI:18420"/>
    </ligand>
</feature>
<name>A0A7I9VA93_9ACTN</name>
<dbReference type="GO" id="GO:0000287">
    <property type="term" value="F:magnesium ion binding"/>
    <property type="evidence" value="ECO:0007669"/>
    <property type="project" value="UniProtKB-UniRule"/>
</dbReference>
<dbReference type="InterPro" id="IPR002582">
    <property type="entry name" value="ACPS"/>
</dbReference>
<dbReference type="Proteomes" id="UP000444960">
    <property type="component" value="Unassembled WGS sequence"/>
</dbReference>
<organism evidence="10 11">
    <name type="scientific">Gordonia spumicola</name>
    <dbReference type="NCBI Taxonomy" id="589161"/>
    <lineage>
        <taxon>Bacteria</taxon>
        <taxon>Bacillati</taxon>
        <taxon>Actinomycetota</taxon>
        <taxon>Actinomycetes</taxon>
        <taxon>Mycobacteriales</taxon>
        <taxon>Gordoniaceae</taxon>
        <taxon>Gordonia</taxon>
    </lineage>
</organism>
<evidence type="ECO:0000256" key="5">
    <source>
        <dbReference type="ARBA" id="ARBA00022842"/>
    </source>
</evidence>
<keyword evidence="11" id="KW-1185">Reference proteome</keyword>
<accession>A0A7I9VA93</accession>
<evidence type="ECO:0000256" key="7">
    <source>
        <dbReference type="ARBA" id="ARBA00023160"/>
    </source>
</evidence>
<dbReference type="NCBIfam" id="NF000831">
    <property type="entry name" value="PRK00070.3-1"/>
    <property type="match status" value="1"/>
</dbReference>
<dbReference type="RefSeq" id="WP_161895946.1">
    <property type="nucleotide sequence ID" value="NZ_BJOV01000005.1"/>
</dbReference>
<comment type="cofactor">
    <cofactor evidence="8">
        <name>Mg(2+)</name>
        <dbReference type="ChEBI" id="CHEBI:18420"/>
    </cofactor>
</comment>
<comment type="similarity">
    <text evidence="8">Belongs to the P-Pant transferase superfamily. AcpS family.</text>
</comment>
<dbReference type="EC" id="2.7.8.7" evidence="8"/>
<dbReference type="SUPFAM" id="SSF56214">
    <property type="entry name" value="4'-phosphopantetheinyl transferase"/>
    <property type="match status" value="1"/>
</dbReference>
<dbReference type="HAMAP" id="MF_00101">
    <property type="entry name" value="AcpS"/>
    <property type="match status" value="1"/>
</dbReference>
<protein>
    <recommendedName>
        <fullName evidence="8">Holo-[acyl-carrier-protein] synthase</fullName>
        <shortName evidence="8">Holo-ACP synthase</shortName>
        <ecNumber evidence="8">2.7.8.7</ecNumber>
    </recommendedName>
    <alternativeName>
        <fullName evidence="8">4'-phosphopantetheinyl transferase AcpS</fullName>
    </alternativeName>
</protein>
<dbReference type="InterPro" id="IPR008278">
    <property type="entry name" value="4-PPantetheinyl_Trfase_dom"/>
</dbReference>
<feature type="binding site" evidence="8">
    <location>
        <position position="8"/>
    </location>
    <ligand>
        <name>Mg(2+)</name>
        <dbReference type="ChEBI" id="CHEBI:18420"/>
    </ligand>
</feature>
<reference evidence="11" key="1">
    <citation type="submission" date="2019-06" db="EMBL/GenBank/DDBJ databases">
        <title>Gordonia isolated from sludge of a wastewater treatment plant.</title>
        <authorList>
            <person name="Tamura T."/>
            <person name="Aoyama K."/>
            <person name="Kang Y."/>
            <person name="Saito S."/>
            <person name="Akiyama N."/>
            <person name="Yazawa K."/>
            <person name="Gonoi T."/>
            <person name="Mikami Y."/>
        </authorList>
    </citation>
    <scope>NUCLEOTIDE SEQUENCE [LARGE SCALE GENOMIC DNA]</scope>
    <source>
        <strain evidence="11">NBRC 107696</strain>
    </source>
</reference>
<feature type="domain" description="4'-phosphopantetheinyl transferase" evidence="9">
    <location>
        <begin position="4"/>
        <end position="103"/>
    </location>
</feature>
<evidence type="ECO:0000313" key="11">
    <source>
        <dbReference type="Proteomes" id="UP000444960"/>
    </source>
</evidence>
<comment type="subcellular location">
    <subcellularLocation>
        <location evidence="8">Cytoplasm</location>
    </subcellularLocation>
</comment>
<dbReference type="EMBL" id="BJOV01000005">
    <property type="protein sequence ID" value="GEE02249.1"/>
    <property type="molecule type" value="Genomic_DNA"/>
</dbReference>
<comment type="function">
    <text evidence="8">Transfers the 4'-phosphopantetheine moiety from coenzyme A to a Ser of acyl-carrier-protein.</text>
</comment>
<proteinExistence type="inferred from homology"/>
<evidence type="ECO:0000259" key="9">
    <source>
        <dbReference type="Pfam" id="PF01648"/>
    </source>
</evidence>
<dbReference type="GO" id="GO:0005737">
    <property type="term" value="C:cytoplasm"/>
    <property type="evidence" value="ECO:0007669"/>
    <property type="project" value="UniProtKB-SubCell"/>
</dbReference>
<dbReference type="NCBIfam" id="TIGR00556">
    <property type="entry name" value="pantethn_trn"/>
    <property type="match status" value="1"/>
</dbReference>
<comment type="caution">
    <text evidence="10">The sequence shown here is derived from an EMBL/GenBank/DDBJ whole genome shotgun (WGS) entry which is preliminary data.</text>
</comment>
<keyword evidence="4 8" id="KW-0276">Fatty acid metabolism</keyword>
<evidence type="ECO:0000256" key="6">
    <source>
        <dbReference type="ARBA" id="ARBA00023098"/>
    </source>
</evidence>
<keyword evidence="1 8" id="KW-0444">Lipid biosynthesis</keyword>
<evidence type="ECO:0000313" key="10">
    <source>
        <dbReference type="EMBL" id="GEE02249.1"/>
    </source>
</evidence>
<dbReference type="GO" id="GO:0008897">
    <property type="term" value="F:holo-[acyl-carrier-protein] synthase activity"/>
    <property type="evidence" value="ECO:0007669"/>
    <property type="project" value="UniProtKB-UniRule"/>
</dbReference>
<comment type="catalytic activity">
    <reaction evidence="8">
        <text>apo-[ACP] + CoA = holo-[ACP] + adenosine 3',5'-bisphosphate + H(+)</text>
        <dbReference type="Rhea" id="RHEA:12068"/>
        <dbReference type="Rhea" id="RHEA-COMP:9685"/>
        <dbReference type="Rhea" id="RHEA-COMP:9690"/>
        <dbReference type="ChEBI" id="CHEBI:15378"/>
        <dbReference type="ChEBI" id="CHEBI:29999"/>
        <dbReference type="ChEBI" id="CHEBI:57287"/>
        <dbReference type="ChEBI" id="CHEBI:58343"/>
        <dbReference type="ChEBI" id="CHEBI:64479"/>
        <dbReference type="EC" id="2.7.8.7"/>
    </reaction>
</comment>
<dbReference type="InterPro" id="IPR037143">
    <property type="entry name" value="4-PPantetheinyl_Trfase_dom_sf"/>
</dbReference>
<evidence type="ECO:0000256" key="1">
    <source>
        <dbReference type="ARBA" id="ARBA00022516"/>
    </source>
</evidence>
<dbReference type="Gene3D" id="3.90.470.20">
    <property type="entry name" value="4'-phosphopantetheinyl transferase domain"/>
    <property type="match status" value="1"/>
</dbReference>
<dbReference type="GO" id="GO:0006633">
    <property type="term" value="P:fatty acid biosynthetic process"/>
    <property type="evidence" value="ECO:0007669"/>
    <property type="project" value="UniProtKB-UniRule"/>
</dbReference>
<keyword evidence="5 8" id="KW-0460">Magnesium</keyword>
<dbReference type="OrthoDB" id="517356at2"/>
<keyword evidence="3 8" id="KW-0479">Metal-binding</keyword>
<keyword evidence="6 8" id="KW-0443">Lipid metabolism</keyword>
<sequence>MIVGVGIDMVSVSEFGDQLRTPGSTFAGRFSVGERRDAADRTGDDDRHLAARWAAREAVIKAWSSSRFGLAPVLPETAVNEVEVQSDQFGRPRVRLHGDLAEQIGHLRIHVSLTHDGDMAAAVAILEEPGPVSG</sequence>
<keyword evidence="8" id="KW-0963">Cytoplasm</keyword>
<gene>
    <name evidence="8 10" type="primary">acpS</name>
    <name evidence="10" type="ORF">nbrc107696_26950</name>
</gene>
<dbReference type="Pfam" id="PF01648">
    <property type="entry name" value="ACPS"/>
    <property type="match status" value="1"/>
</dbReference>
<evidence type="ECO:0000256" key="4">
    <source>
        <dbReference type="ARBA" id="ARBA00022832"/>
    </source>
</evidence>
<dbReference type="InterPro" id="IPR004568">
    <property type="entry name" value="Ppantetheine-prot_Trfase_dom"/>
</dbReference>